<dbReference type="AlphaFoldDB" id="A0A2P2NGI8"/>
<name>A0A2P2NGI8_RHIMU</name>
<organism evidence="1">
    <name type="scientific">Rhizophora mucronata</name>
    <name type="common">Asiatic mangrove</name>
    <dbReference type="NCBI Taxonomy" id="61149"/>
    <lineage>
        <taxon>Eukaryota</taxon>
        <taxon>Viridiplantae</taxon>
        <taxon>Streptophyta</taxon>
        <taxon>Embryophyta</taxon>
        <taxon>Tracheophyta</taxon>
        <taxon>Spermatophyta</taxon>
        <taxon>Magnoliopsida</taxon>
        <taxon>eudicotyledons</taxon>
        <taxon>Gunneridae</taxon>
        <taxon>Pentapetalae</taxon>
        <taxon>rosids</taxon>
        <taxon>fabids</taxon>
        <taxon>Malpighiales</taxon>
        <taxon>Rhizophoraceae</taxon>
        <taxon>Rhizophora</taxon>
    </lineage>
</organism>
<reference evidence="1" key="1">
    <citation type="submission" date="2018-02" db="EMBL/GenBank/DDBJ databases">
        <title>Rhizophora mucronata_Transcriptome.</title>
        <authorList>
            <person name="Meera S.P."/>
            <person name="Sreeshan A."/>
            <person name="Augustine A."/>
        </authorList>
    </citation>
    <scope>NUCLEOTIDE SEQUENCE</scope>
    <source>
        <tissue evidence="1">Leaf</tissue>
    </source>
</reference>
<evidence type="ECO:0000313" key="1">
    <source>
        <dbReference type="EMBL" id="MBX41520.1"/>
    </source>
</evidence>
<sequence length="47" mass="5458">MPLLGSQTYQSQMFLFMTGKNQGLLRHRQHMSALLLQIFPFSSLCKE</sequence>
<protein>
    <submittedName>
        <fullName evidence="1">Uncharacterized protein</fullName>
    </submittedName>
</protein>
<dbReference type="EMBL" id="GGEC01061036">
    <property type="protein sequence ID" value="MBX41520.1"/>
    <property type="molecule type" value="Transcribed_RNA"/>
</dbReference>
<accession>A0A2P2NGI8</accession>
<proteinExistence type="predicted"/>